<evidence type="ECO:0000313" key="2">
    <source>
        <dbReference type="EMBL" id="GMI08757.1"/>
    </source>
</evidence>
<name>A0A9W7CIC1_9STRA</name>
<keyword evidence="1" id="KW-0472">Membrane</keyword>
<keyword evidence="1" id="KW-1133">Transmembrane helix</keyword>
<feature type="transmembrane region" description="Helical" evidence="1">
    <location>
        <begin position="138"/>
        <end position="160"/>
    </location>
</feature>
<proteinExistence type="predicted"/>
<accession>A0A9W7CIC1</accession>
<dbReference type="Proteomes" id="UP001165160">
    <property type="component" value="Unassembled WGS sequence"/>
</dbReference>
<dbReference type="EMBL" id="BRXX01000386">
    <property type="protein sequence ID" value="GMI08757.1"/>
    <property type="molecule type" value="Genomic_DNA"/>
</dbReference>
<evidence type="ECO:0000256" key="1">
    <source>
        <dbReference type="SAM" id="Phobius"/>
    </source>
</evidence>
<reference evidence="3" key="1">
    <citation type="journal article" date="2023" name="Commun. Biol.">
        <title>Genome analysis of Parmales, the sister group of diatoms, reveals the evolutionary specialization of diatoms from phago-mixotrophs to photoautotrophs.</title>
        <authorList>
            <person name="Ban H."/>
            <person name="Sato S."/>
            <person name="Yoshikawa S."/>
            <person name="Yamada K."/>
            <person name="Nakamura Y."/>
            <person name="Ichinomiya M."/>
            <person name="Sato N."/>
            <person name="Blanc-Mathieu R."/>
            <person name="Endo H."/>
            <person name="Kuwata A."/>
            <person name="Ogata H."/>
        </authorList>
    </citation>
    <scope>NUCLEOTIDE SEQUENCE [LARGE SCALE GENOMIC DNA]</scope>
    <source>
        <strain evidence="3">NIES 3699</strain>
    </source>
</reference>
<feature type="transmembrane region" description="Helical" evidence="1">
    <location>
        <begin position="12"/>
        <end position="36"/>
    </location>
</feature>
<gene>
    <name evidence="2" type="ORF">TrVE_jg9319</name>
</gene>
<evidence type="ECO:0000313" key="3">
    <source>
        <dbReference type="Proteomes" id="UP001165160"/>
    </source>
</evidence>
<feature type="transmembrane region" description="Helical" evidence="1">
    <location>
        <begin position="113"/>
        <end position="132"/>
    </location>
</feature>
<protein>
    <submittedName>
        <fullName evidence="2">Uncharacterized protein</fullName>
    </submittedName>
</protein>
<sequence>MVREFTINKQTGAANATIATLVLSLFLQMLLVFAINMKQRKRVITRELLFVALCIKPGVDAYRVVTKQKQRPNTMMHPKMESKFIRGVELIFECIPSVIVQLNAFVNQNQSALAAISVLSGVCTAAFISASISIETEIYGIIGSLIALQVISFSSFLYIIEPKYRATFTSLRTGPKHCQFLFHNNTLDSEKIKVFEDNRDFWLPIKDEVKIWLNERLPTWLEEKPEWFNSTVKSMIEDKFVNDPELLKAMRKAEEETDTEEPL</sequence>
<keyword evidence="3" id="KW-1185">Reference proteome</keyword>
<organism evidence="2 3">
    <name type="scientific">Triparma verrucosa</name>
    <dbReference type="NCBI Taxonomy" id="1606542"/>
    <lineage>
        <taxon>Eukaryota</taxon>
        <taxon>Sar</taxon>
        <taxon>Stramenopiles</taxon>
        <taxon>Ochrophyta</taxon>
        <taxon>Bolidophyceae</taxon>
        <taxon>Parmales</taxon>
        <taxon>Triparmaceae</taxon>
        <taxon>Triparma</taxon>
    </lineage>
</organism>
<keyword evidence="1" id="KW-0812">Transmembrane</keyword>
<comment type="caution">
    <text evidence="2">The sequence shown here is derived from an EMBL/GenBank/DDBJ whole genome shotgun (WGS) entry which is preliminary data.</text>
</comment>
<dbReference type="AlphaFoldDB" id="A0A9W7CIC1"/>